<evidence type="ECO:0000313" key="2">
    <source>
        <dbReference type="Proteomes" id="UP000189935"/>
    </source>
</evidence>
<gene>
    <name evidence="1" type="ORF">SAMN05444159_0640</name>
</gene>
<evidence type="ECO:0000313" key="1">
    <source>
        <dbReference type="EMBL" id="SHJ44587.1"/>
    </source>
</evidence>
<sequence length="86" mass="9580">MMNDVSHSDTPLKATFRIKLNGETVAIKTIGDAYRFITSLSTVEWMEFQSQHNDAKVGLEAAAEDAMMSVQATNALRVFFVRAKLL</sequence>
<proteinExistence type="predicted"/>
<dbReference type="EMBL" id="LT670844">
    <property type="protein sequence ID" value="SHJ44587.1"/>
    <property type="molecule type" value="Genomic_DNA"/>
</dbReference>
<dbReference type="Proteomes" id="UP000189935">
    <property type="component" value="Chromosome I"/>
</dbReference>
<accession>A0A1M6JD13</accession>
<reference evidence="1 2" key="1">
    <citation type="submission" date="2016-11" db="EMBL/GenBank/DDBJ databases">
        <authorList>
            <person name="Jaros S."/>
            <person name="Januszkiewicz K."/>
            <person name="Wedrychowicz H."/>
        </authorList>
    </citation>
    <scope>NUCLEOTIDE SEQUENCE [LARGE SCALE GENOMIC DNA]</scope>
    <source>
        <strain evidence="1 2">GAS499</strain>
    </source>
</reference>
<name>A0A1M6JD13_9BRAD</name>
<protein>
    <submittedName>
        <fullName evidence="1">Uncharacterized protein</fullName>
    </submittedName>
</protein>
<dbReference type="AlphaFoldDB" id="A0A1M6JD13"/>
<organism evidence="1 2">
    <name type="scientific">Bradyrhizobium lablabi</name>
    <dbReference type="NCBI Taxonomy" id="722472"/>
    <lineage>
        <taxon>Bacteria</taxon>
        <taxon>Pseudomonadati</taxon>
        <taxon>Pseudomonadota</taxon>
        <taxon>Alphaproteobacteria</taxon>
        <taxon>Hyphomicrobiales</taxon>
        <taxon>Nitrobacteraceae</taxon>
        <taxon>Bradyrhizobium</taxon>
    </lineage>
</organism>